<feature type="region of interest" description="Disordered" evidence="1">
    <location>
        <begin position="102"/>
        <end position="189"/>
    </location>
</feature>
<gene>
    <name evidence="2" type="ORF">HPBE_LOCUS18129</name>
</gene>
<dbReference type="Proteomes" id="UP000050761">
    <property type="component" value="Unassembled WGS sequence"/>
</dbReference>
<protein>
    <submittedName>
        <fullName evidence="4">DUF4604 domain-containing protein</fullName>
    </submittedName>
</protein>
<feature type="compositionally biased region" description="Basic and acidic residues" evidence="1">
    <location>
        <begin position="128"/>
        <end position="139"/>
    </location>
</feature>
<feature type="region of interest" description="Disordered" evidence="1">
    <location>
        <begin position="228"/>
        <end position="374"/>
    </location>
</feature>
<dbReference type="AlphaFoldDB" id="A0A183G8E2"/>
<reference evidence="4" key="2">
    <citation type="submission" date="2019-09" db="UniProtKB">
        <authorList>
            <consortium name="WormBaseParasite"/>
        </authorList>
    </citation>
    <scope>IDENTIFICATION</scope>
</reference>
<sequence>MQVKNLEAPPVKVGYTAETSLPIASKKPKDLCKTAEDKEFEFETLKMEGRTEDAHRLTSKQTKIVDRTAEDRDFEAELLMEKTRTPGTSEPTAREKVKDYLKTAEDKELETKEKTESHVQYSSPPPVGEHERSLDKTADDDGVDVSLMKKNGHVRDTTSPLVARKRGGPAVEGNGDLEETSQKKNVLVPVPSKATPVTLFEKLLKTADDQEYDDYSKKVKAEMAHLPGAAFREARKQISVKPTEDEAAPMTDISKKEKTHSKQWKSPKLAEEGTQENGHDTQREDSSKSEKREVATKKPLQNQSESDKHLKESKTKGAAPVSDIPPVDDKQKSEDVQLKVDKNAGENAVKHKHEHEEADQSEKYAEGEEKEDEG</sequence>
<evidence type="ECO:0000313" key="3">
    <source>
        <dbReference type="Proteomes" id="UP000050761"/>
    </source>
</evidence>
<reference evidence="2 3" key="1">
    <citation type="submission" date="2018-11" db="EMBL/GenBank/DDBJ databases">
        <authorList>
            <consortium name="Pathogen Informatics"/>
        </authorList>
    </citation>
    <scope>NUCLEOTIDE SEQUENCE [LARGE SCALE GENOMIC DNA]</scope>
</reference>
<evidence type="ECO:0000313" key="2">
    <source>
        <dbReference type="EMBL" id="VDP10703.1"/>
    </source>
</evidence>
<feature type="compositionally biased region" description="Basic and acidic residues" evidence="1">
    <location>
        <begin position="102"/>
        <end position="117"/>
    </location>
</feature>
<keyword evidence="3" id="KW-1185">Reference proteome</keyword>
<accession>A0A3P8ENS5</accession>
<dbReference type="WBParaSite" id="HPBE_0001813001-mRNA-1">
    <property type="protein sequence ID" value="HPBE_0001813001-mRNA-1"/>
    <property type="gene ID" value="HPBE_0001813001"/>
</dbReference>
<feature type="compositionally biased region" description="Basic and acidic residues" evidence="1">
    <location>
        <begin position="327"/>
        <end position="344"/>
    </location>
</feature>
<feature type="compositionally biased region" description="Basic and acidic residues" evidence="1">
    <location>
        <begin position="277"/>
        <end position="296"/>
    </location>
</feature>
<evidence type="ECO:0000313" key="4">
    <source>
        <dbReference type="WBParaSite" id="HPBE_0001813001-mRNA-1"/>
    </source>
</evidence>
<name>A0A183G8E2_HELPZ</name>
<proteinExistence type="predicted"/>
<feature type="compositionally biased region" description="Basic and acidic residues" evidence="1">
    <location>
        <begin position="305"/>
        <end position="315"/>
    </location>
</feature>
<feature type="compositionally biased region" description="Basic and acidic residues" evidence="1">
    <location>
        <begin position="354"/>
        <end position="367"/>
    </location>
</feature>
<dbReference type="EMBL" id="UZAH01030481">
    <property type="protein sequence ID" value="VDP10703.1"/>
    <property type="molecule type" value="Genomic_DNA"/>
</dbReference>
<evidence type="ECO:0000256" key="1">
    <source>
        <dbReference type="SAM" id="MobiDB-lite"/>
    </source>
</evidence>
<accession>A0A183G8E2</accession>
<organism evidence="3 4">
    <name type="scientific">Heligmosomoides polygyrus</name>
    <name type="common">Parasitic roundworm</name>
    <dbReference type="NCBI Taxonomy" id="6339"/>
    <lineage>
        <taxon>Eukaryota</taxon>
        <taxon>Metazoa</taxon>
        <taxon>Ecdysozoa</taxon>
        <taxon>Nematoda</taxon>
        <taxon>Chromadorea</taxon>
        <taxon>Rhabditida</taxon>
        <taxon>Rhabditina</taxon>
        <taxon>Rhabditomorpha</taxon>
        <taxon>Strongyloidea</taxon>
        <taxon>Heligmosomidae</taxon>
        <taxon>Heligmosomoides</taxon>
    </lineage>
</organism>